<accession>A0ABR3P9L8</accession>
<organism evidence="4 5">
    <name type="scientific">Neodothiora populina</name>
    <dbReference type="NCBI Taxonomy" id="2781224"/>
    <lineage>
        <taxon>Eukaryota</taxon>
        <taxon>Fungi</taxon>
        <taxon>Dikarya</taxon>
        <taxon>Ascomycota</taxon>
        <taxon>Pezizomycotina</taxon>
        <taxon>Dothideomycetes</taxon>
        <taxon>Dothideomycetidae</taxon>
        <taxon>Dothideales</taxon>
        <taxon>Dothioraceae</taxon>
        <taxon>Neodothiora</taxon>
    </lineage>
</organism>
<feature type="compositionally biased region" description="Basic and acidic residues" evidence="1">
    <location>
        <begin position="253"/>
        <end position="273"/>
    </location>
</feature>
<dbReference type="RefSeq" id="XP_069199124.1">
    <property type="nucleotide sequence ID" value="XM_069342620.1"/>
</dbReference>
<dbReference type="SMART" id="SM00271">
    <property type="entry name" value="DnaJ"/>
    <property type="match status" value="1"/>
</dbReference>
<proteinExistence type="predicted"/>
<dbReference type="Gene3D" id="1.10.287.110">
    <property type="entry name" value="DnaJ domain"/>
    <property type="match status" value="1"/>
</dbReference>
<evidence type="ECO:0000313" key="5">
    <source>
        <dbReference type="Proteomes" id="UP001562354"/>
    </source>
</evidence>
<evidence type="ECO:0000259" key="3">
    <source>
        <dbReference type="PROSITE" id="PS50076"/>
    </source>
</evidence>
<evidence type="ECO:0000313" key="4">
    <source>
        <dbReference type="EMBL" id="KAL1302848.1"/>
    </source>
</evidence>
<keyword evidence="2" id="KW-0472">Membrane</keyword>
<keyword evidence="5" id="KW-1185">Reference proteome</keyword>
<evidence type="ECO:0000256" key="1">
    <source>
        <dbReference type="SAM" id="MobiDB-lite"/>
    </source>
</evidence>
<reference evidence="4 5" key="1">
    <citation type="submission" date="2024-07" db="EMBL/GenBank/DDBJ databases">
        <title>Draft sequence of the Neodothiora populina.</title>
        <authorList>
            <person name="Drown D.D."/>
            <person name="Schuette U.S."/>
            <person name="Buechlein A.B."/>
            <person name="Rusch D.R."/>
            <person name="Winton L.W."/>
            <person name="Adams G.A."/>
        </authorList>
    </citation>
    <scope>NUCLEOTIDE SEQUENCE [LARGE SCALE GENOMIC DNA]</scope>
    <source>
        <strain evidence="4 5">CPC 39397</strain>
    </source>
</reference>
<comment type="caution">
    <text evidence="4">The sequence shown here is derived from an EMBL/GenBank/DDBJ whole genome shotgun (WGS) entry which is preliminary data.</text>
</comment>
<feature type="transmembrane region" description="Helical" evidence="2">
    <location>
        <begin position="296"/>
        <end position="318"/>
    </location>
</feature>
<dbReference type="GeneID" id="95976882"/>
<feature type="compositionally biased region" description="Basic and acidic residues" evidence="1">
    <location>
        <begin position="213"/>
        <end position="230"/>
    </location>
</feature>
<evidence type="ECO:0000256" key="2">
    <source>
        <dbReference type="SAM" id="Phobius"/>
    </source>
</evidence>
<keyword evidence="2" id="KW-0812">Transmembrane</keyword>
<dbReference type="PANTHER" id="PTHR44873">
    <property type="entry name" value="DNAJ HOMOLOG SUBFAMILY C MEMBER 30, MITOCHONDRIAL"/>
    <property type="match status" value="1"/>
</dbReference>
<dbReference type="EMBL" id="JBFMKM010000012">
    <property type="protein sequence ID" value="KAL1302848.1"/>
    <property type="molecule type" value="Genomic_DNA"/>
</dbReference>
<dbReference type="PANTHER" id="PTHR44873:SF1">
    <property type="entry name" value="DNAJ HOMOLOG SUBFAMILY C MEMBER 30, MITOCHONDRIAL"/>
    <property type="match status" value="1"/>
</dbReference>
<dbReference type="InterPro" id="IPR036869">
    <property type="entry name" value="J_dom_sf"/>
</dbReference>
<keyword evidence="2" id="KW-1133">Transmembrane helix</keyword>
<dbReference type="InterPro" id="IPR053025">
    <property type="entry name" value="Mito_ATP_Synthase-Asso"/>
</dbReference>
<feature type="region of interest" description="Disordered" evidence="1">
    <location>
        <begin position="321"/>
        <end position="345"/>
    </location>
</feature>
<protein>
    <recommendedName>
        <fullName evidence="3">J domain-containing protein</fullName>
    </recommendedName>
</protein>
<gene>
    <name evidence="4" type="ORF">AAFC00_003180</name>
</gene>
<name>A0ABR3P9L8_9PEZI</name>
<feature type="compositionally biased region" description="Basic residues" evidence="1">
    <location>
        <begin position="336"/>
        <end position="345"/>
    </location>
</feature>
<dbReference type="PROSITE" id="PS50076">
    <property type="entry name" value="DNAJ_2"/>
    <property type="match status" value="1"/>
</dbReference>
<dbReference type="Proteomes" id="UP001562354">
    <property type="component" value="Unassembled WGS sequence"/>
</dbReference>
<dbReference type="CDD" id="cd06257">
    <property type="entry name" value="DnaJ"/>
    <property type="match status" value="1"/>
</dbReference>
<feature type="compositionally biased region" description="Basic residues" evidence="1">
    <location>
        <begin position="142"/>
        <end position="156"/>
    </location>
</feature>
<dbReference type="InterPro" id="IPR001623">
    <property type="entry name" value="DnaJ_domain"/>
</dbReference>
<dbReference type="Pfam" id="PF00226">
    <property type="entry name" value="DnaJ"/>
    <property type="match status" value="1"/>
</dbReference>
<dbReference type="PRINTS" id="PR00625">
    <property type="entry name" value="JDOMAIN"/>
</dbReference>
<feature type="domain" description="J" evidence="3">
    <location>
        <begin position="73"/>
        <end position="138"/>
    </location>
</feature>
<sequence>MPLDPSRYQRSLRSCFSHTLLRHNYYPSHRHSHWTTAAASPSIPSTTQHQRPFRRTFHSSQPRCDTAAGGLPDHYETLELQSNASPTDIKKQFYKLSKAHHPDRNPSDPNASNRFVKITEAYSVLGSQDKRARYDRDFFRSNPHHHHSPQGGRHRPTGSYSSSSSSSSSSSNSDAYSGPGGRPASGLSKRRTQFKGPPPSFYRSGGWGTQSAKRAEHASRASHAAHEEQQHAPQPRPPPGTGPAGFAQGYGDDVPHFDREGHRRTHESVERTRHQTKRRTKGEVALDEMRDTGPSMLFNFILISGILTLVFGVSGAVLRGPSAASSSSSGGGVVATRKRQAAVSS</sequence>
<feature type="compositionally biased region" description="Low complexity" evidence="1">
    <location>
        <begin position="159"/>
        <end position="173"/>
    </location>
</feature>
<feature type="region of interest" description="Disordered" evidence="1">
    <location>
        <begin position="139"/>
        <end position="283"/>
    </location>
</feature>
<dbReference type="SUPFAM" id="SSF46565">
    <property type="entry name" value="Chaperone J-domain"/>
    <property type="match status" value="1"/>
</dbReference>